<evidence type="ECO:0000256" key="1">
    <source>
        <dbReference type="SAM" id="SignalP"/>
    </source>
</evidence>
<organism evidence="2 3">
    <name type="scientific">Mycena maculata</name>
    <dbReference type="NCBI Taxonomy" id="230809"/>
    <lineage>
        <taxon>Eukaryota</taxon>
        <taxon>Fungi</taxon>
        <taxon>Dikarya</taxon>
        <taxon>Basidiomycota</taxon>
        <taxon>Agaricomycotina</taxon>
        <taxon>Agaricomycetes</taxon>
        <taxon>Agaricomycetidae</taxon>
        <taxon>Agaricales</taxon>
        <taxon>Marasmiineae</taxon>
        <taxon>Mycenaceae</taxon>
        <taxon>Mycena</taxon>
    </lineage>
</organism>
<keyword evidence="1" id="KW-0732">Signal</keyword>
<comment type="caution">
    <text evidence="2">The sequence shown here is derived from an EMBL/GenBank/DDBJ whole genome shotgun (WGS) entry which is preliminary data.</text>
</comment>
<dbReference type="Proteomes" id="UP001215280">
    <property type="component" value="Unassembled WGS sequence"/>
</dbReference>
<dbReference type="AlphaFoldDB" id="A0AAD7K8X7"/>
<reference evidence="2" key="1">
    <citation type="submission" date="2023-03" db="EMBL/GenBank/DDBJ databases">
        <title>Massive genome expansion in bonnet fungi (Mycena s.s.) driven by repeated elements and novel gene families across ecological guilds.</title>
        <authorList>
            <consortium name="Lawrence Berkeley National Laboratory"/>
            <person name="Harder C.B."/>
            <person name="Miyauchi S."/>
            <person name="Viragh M."/>
            <person name="Kuo A."/>
            <person name="Thoen E."/>
            <person name="Andreopoulos B."/>
            <person name="Lu D."/>
            <person name="Skrede I."/>
            <person name="Drula E."/>
            <person name="Henrissat B."/>
            <person name="Morin E."/>
            <person name="Kohler A."/>
            <person name="Barry K."/>
            <person name="LaButti K."/>
            <person name="Morin E."/>
            <person name="Salamov A."/>
            <person name="Lipzen A."/>
            <person name="Mereny Z."/>
            <person name="Hegedus B."/>
            <person name="Baldrian P."/>
            <person name="Stursova M."/>
            <person name="Weitz H."/>
            <person name="Taylor A."/>
            <person name="Grigoriev I.V."/>
            <person name="Nagy L.G."/>
            <person name="Martin F."/>
            <person name="Kauserud H."/>
        </authorList>
    </citation>
    <scope>NUCLEOTIDE SEQUENCE</scope>
    <source>
        <strain evidence="2">CBHHK188m</strain>
    </source>
</reference>
<proteinExistence type="predicted"/>
<accession>A0AAD7K8X7</accession>
<name>A0AAD7K8X7_9AGAR</name>
<evidence type="ECO:0000313" key="3">
    <source>
        <dbReference type="Proteomes" id="UP001215280"/>
    </source>
</evidence>
<protein>
    <submittedName>
        <fullName evidence="2">Uncharacterized protein</fullName>
    </submittedName>
</protein>
<feature type="chain" id="PRO_5042289691" evidence="1">
    <location>
        <begin position="19"/>
        <end position="234"/>
    </location>
</feature>
<keyword evidence="3" id="KW-1185">Reference proteome</keyword>
<sequence length="234" mass="22979">MRFSTVVLFTSSLASTLATPALFQPQTVDSLVSKASIVITHLTQLTALGTQIAKTPSSAPEIPGAVEQINSIVGTLVPVEAGGLLDELLDSILGGGGGLGLLLGGDQSIVSGLLPGNLLGGLLDGNGLLGGDLLTGLLNGVLGGLLGGGLLGGLLSGGGLLVSISGLLEVFPGLGASCGTDLVSELLGVVQSLVASLTSIVPDAQGCDCEDDETLRAGVAALIKSSQNQLAPIH</sequence>
<gene>
    <name evidence="2" type="ORF">DFH07DRAFT_439771</name>
</gene>
<dbReference type="EMBL" id="JARJLG010000005">
    <property type="protein sequence ID" value="KAJ7780783.1"/>
    <property type="molecule type" value="Genomic_DNA"/>
</dbReference>
<evidence type="ECO:0000313" key="2">
    <source>
        <dbReference type="EMBL" id="KAJ7780783.1"/>
    </source>
</evidence>
<feature type="signal peptide" evidence="1">
    <location>
        <begin position="1"/>
        <end position="18"/>
    </location>
</feature>